<dbReference type="PANTHER" id="PTHR43568:SF1">
    <property type="entry name" value="P PROTEIN"/>
    <property type="match status" value="1"/>
</dbReference>
<keyword evidence="4 7" id="KW-1133">Transmembrane helix</keyword>
<feature type="domain" description="Citrate transporter-like" evidence="8">
    <location>
        <begin position="60"/>
        <end position="406"/>
    </location>
</feature>
<comment type="subcellular location">
    <subcellularLocation>
        <location evidence="1">Membrane</location>
        <topology evidence="1">Multi-pass membrane protein</topology>
    </subcellularLocation>
</comment>
<gene>
    <name evidence="9" type="ORF">ENW83_03235</name>
</gene>
<protein>
    <recommendedName>
        <fullName evidence="8">Citrate transporter-like domain-containing protein</fullName>
    </recommendedName>
</protein>
<feature type="transmembrane region" description="Helical" evidence="7">
    <location>
        <begin position="380"/>
        <end position="403"/>
    </location>
</feature>
<keyword evidence="6" id="KW-0175">Coiled coil</keyword>
<evidence type="ECO:0000256" key="3">
    <source>
        <dbReference type="ARBA" id="ARBA00022692"/>
    </source>
</evidence>
<dbReference type="GO" id="GO:0055085">
    <property type="term" value="P:transmembrane transport"/>
    <property type="evidence" value="ECO:0007669"/>
    <property type="project" value="InterPro"/>
</dbReference>
<feature type="transmembrane region" description="Helical" evidence="7">
    <location>
        <begin position="12"/>
        <end position="32"/>
    </location>
</feature>
<name>A0A7J3SLR5_9CREN</name>
<feature type="transmembrane region" description="Helical" evidence="7">
    <location>
        <begin position="288"/>
        <end position="305"/>
    </location>
</feature>
<dbReference type="EMBL" id="DTLS01000086">
    <property type="protein sequence ID" value="HGZ60205.1"/>
    <property type="molecule type" value="Genomic_DNA"/>
</dbReference>
<feature type="transmembrane region" description="Helical" evidence="7">
    <location>
        <begin position="449"/>
        <end position="469"/>
    </location>
</feature>
<organism evidence="9">
    <name type="scientific">Fervidicoccus fontis</name>
    <dbReference type="NCBI Taxonomy" id="683846"/>
    <lineage>
        <taxon>Archaea</taxon>
        <taxon>Thermoproteota</taxon>
        <taxon>Thermoprotei</taxon>
        <taxon>Fervidicoccales</taxon>
        <taxon>Fervidicoccaceae</taxon>
        <taxon>Fervidicoccus</taxon>
    </lineage>
</organism>
<proteinExistence type="predicted"/>
<feature type="coiled-coil region" evidence="6">
    <location>
        <begin position="231"/>
        <end position="258"/>
    </location>
</feature>
<sequence>MKRGRLPLVSARVRALILAIVIAVVPLIAWEAGLNTKQVISVTALAIFIGGSFAFWEFRVAFAFSGISLLLFTNVIDIPHIVDFSNVDVILFLISMMIVIGFLEERKFFDWMTARVIYTFINRPSLVFAAILFVSFILAALVDEVTSILITLALTMRVCHYYNVDPVPIAIFEVFTTNIGSSATVVGNPIGVLIAFRSGFSFFDFIRWSFPIAVASVIVIIAIGELYLKKEKETARQKVHIEEELKALEKEAKYKKALNTPTIVFLGVIIGLILHHHLEGVFHLPNNSLLLGVAMAGAGASLFIEHKKAVDIVEKKVDWWTLVYFILLFASVGTMQYTGISNLIAEKVEQITRGNIVYVMLLLSAIVGGITSVMDNVLAVSIAIPIVNSLSGVINTFPIWWIALIAGTYWGNATVIGSTANIVMAGYMDKARKRGEKVSEIRMLQWIKLGVPISAITFALAFLLLYIQMGIMPAL</sequence>
<evidence type="ECO:0000259" key="8">
    <source>
        <dbReference type="Pfam" id="PF03600"/>
    </source>
</evidence>
<accession>A0A7J3SLR5</accession>
<feature type="transmembrane region" description="Helical" evidence="7">
    <location>
        <begin position="124"/>
        <end position="142"/>
    </location>
</feature>
<evidence type="ECO:0000256" key="7">
    <source>
        <dbReference type="SAM" id="Phobius"/>
    </source>
</evidence>
<keyword evidence="3 7" id="KW-0812">Transmembrane</keyword>
<feature type="transmembrane region" description="Helical" evidence="7">
    <location>
        <begin position="257"/>
        <end position="276"/>
    </location>
</feature>
<feature type="transmembrane region" description="Helical" evidence="7">
    <location>
        <begin position="208"/>
        <end position="228"/>
    </location>
</feature>
<evidence type="ECO:0000256" key="1">
    <source>
        <dbReference type="ARBA" id="ARBA00004141"/>
    </source>
</evidence>
<dbReference type="InterPro" id="IPR051475">
    <property type="entry name" value="Diverse_Ion_Transporter"/>
</dbReference>
<feature type="transmembrane region" description="Helical" evidence="7">
    <location>
        <begin position="38"/>
        <end position="56"/>
    </location>
</feature>
<dbReference type="GO" id="GO:0016020">
    <property type="term" value="C:membrane"/>
    <property type="evidence" value="ECO:0007669"/>
    <property type="project" value="UniProtKB-SubCell"/>
</dbReference>
<keyword evidence="2" id="KW-0813">Transport</keyword>
<evidence type="ECO:0000256" key="4">
    <source>
        <dbReference type="ARBA" id="ARBA00022989"/>
    </source>
</evidence>
<feature type="transmembrane region" description="Helical" evidence="7">
    <location>
        <begin position="84"/>
        <end position="103"/>
    </location>
</feature>
<feature type="transmembrane region" description="Helical" evidence="7">
    <location>
        <begin position="355"/>
        <end position="373"/>
    </location>
</feature>
<comment type="caution">
    <text evidence="9">The sequence shown here is derived from an EMBL/GenBank/DDBJ whole genome shotgun (WGS) entry which is preliminary data.</text>
</comment>
<evidence type="ECO:0000256" key="6">
    <source>
        <dbReference type="SAM" id="Coils"/>
    </source>
</evidence>
<reference evidence="9" key="1">
    <citation type="journal article" date="2020" name="mSystems">
        <title>Genome- and Community-Level Interaction Insights into Carbon Utilization and Element Cycling Functions of Hydrothermarchaeota in Hydrothermal Sediment.</title>
        <authorList>
            <person name="Zhou Z."/>
            <person name="Liu Y."/>
            <person name="Xu W."/>
            <person name="Pan J."/>
            <person name="Luo Z.H."/>
            <person name="Li M."/>
        </authorList>
    </citation>
    <scope>NUCLEOTIDE SEQUENCE [LARGE SCALE GENOMIC DNA]</scope>
    <source>
        <strain evidence="9">SpSt-885</strain>
    </source>
</reference>
<feature type="transmembrane region" description="Helical" evidence="7">
    <location>
        <begin position="409"/>
        <end position="428"/>
    </location>
</feature>
<dbReference type="PANTHER" id="PTHR43568">
    <property type="entry name" value="P PROTEIN"/>
    <property type="match status" value="1"/>
</dbReference>
<keyword evidence="5 7" id="KW-0472">Membrane</keyword>
<dbReference type="AlphaFoldDB" id="A0A7J3SLR5"/>
<feature type="transmembrane region" description="Helical" evidence="7">
    <location>
        <begin position="317"/>
        <end position="335"/>
    </location>
</feature>
<dbReference type="InterPro" id="IPR004680">
    <property type="entry name" value="Cit_transptr-like_dom"/>
</dbReference>
<dbReference type="Pfam" id="PF03600">
    <property type="entry name" value="CitMHS"/>
    <property type="match status" value="1"/>
</dbReference>
<evidence type="ECO:0000256" key="5">
    <source>
        <dbReference type="ARBA" id="ARBA00023136"/>
    </source>
</evidence>
<evidence type="ECO:0000313" key="9">
    <source>
        <dbReference type="EMBL" id="HGZ60205.1"/>
    </source>
</evidence>
<evidence type="ECO:0000256" key="2">
    <source>
        <dbReference type="ARBA" id="ARBA00022448"/>
    </source>
</evidence>